<dbReference type="Proteomes" id="UP000309872">
    <property type="component" value="Unassembled WGS sequence"/>
</dbReference>
<feature type="binding site" evidence="11">
    <location>
        <position position="44"/>
    </location>
    <ligand>
        <name>substrate</name>
    </ligand>
</feature>
<dbReference type="GO" id="GO:0005524">
    <property type="term" value="F:ATP binding"/>
    <property type="evidence" value="ECO:0007669"/>
    <property type="project" value="UniProtKB-UniRule"/>
</dbReference>
<keyword evidence="13" id="KW-1185">Reference proteome</keyword>
<comment type="caution">
    <text evidence="12">The sequence shown here is derived from an EMBL/GenBank/DDBJ whole genome shotgun (WGS) entry which is preliminary data.</text>
</comment>
<comment type="pathway">
    <text evidence="3 11">Cofactor biosynthesis; thiamine diphosphate biosynthesis; 4-methyl-5-(2-phosphoethyl)-thiazole from 5-(2-hydroxyethyl)-4-methylthiazole: step 1/1.</text>
</comment>
<dbReference type="OrthoDB" id="9778146at2"/>
<reference evidence="12 13" key="1">
    <citation type="submission" date="2019-04" db="EMBL/GenBank/DDBJ databases">
        <title>Sphingobacterium olei sp. nov., isolated from oil-contaminated soil.</title>
        <authorList>
            <person name="Liu B."/>
        </authorList>
    </citation>
    <scope>NUCLEOTIDE SEQUENCE [LARGE SCALE GENOMIC DNA]</scope>
    <source>
        <strain evidence="12 13">Y3L14</strain>
    </source>
</reference>
<gene>
    <name evidence="11 12" type="primary">thiM</name>
    <name evidence="12" type="ORF">FAZ19_17745</name>
</gene>
<evidence type="ECO:0000256" key="2">
    <source>
        <dbReference type="ARBA" id="ARBA00001946"/>
    </source>
</evidence>
<dbReference type="HAMAP" id="MF_00228">
    <property type="entry name" value="Thz_kinase"/>
    <property type="match status" value="1"/>
</dbReference>
<comment type="catalytic activity">
    <reaction evidence="1 11">
        <text>5-(2-hydroxyethyl)-4-methylthiazole + ATP = 4-methyl-5-(2-phosphooxyethyl)-thiazole + ADP + H(+)</text>
        <dbReference type="Rhea" id="RHEA:24212"/>
        <dbReference type="ChEBI" id="CHEBI:15378"/>
        <dbReference type="ChEBI" id="CHEBI:17957"/>
        <dbReference type="ChEBI" id="CHEBI:30616"/>
        <dbReference type="ChEBI" id="CHEBI:58296"/>
        <dbReference type="ChEBI" id="CHEBI:456216"/>
        <dbReference type="EC" id="2.7.1.50"/>
    </reaction>
</comment>
<evidence type="ECO:0000256" key="3">
    <source>
        <dbReference type="ARBA" id="ARBA00004868"/>
    </source>
</evidence>
<comment type="function">
    <text evidence="11">Catalyzes the phosphorylation of the hydroxyl group of 4-methyl-5-beta-hydroxyethylthiazole (THZ).</text>
</comment>
<keyword evidence="6 11" id="KW-0547">Nucleotide-binding</keyword>
<evidence type="ECO:0000313" key="12">
    <source>
        <dbReference type="EMBL" id="TJY63425.1"/>
    </source>
</evidence>
<dbReference type="Pfam" id="PF02110">
    <property type="entry name" value="HK"/>
    <property type="match status" value="1"/>
</dbReference>
<name>A0A4U0GWC6_9SPHI</name>
<dbReference type="CDD" id="cd01170">
    <property type="entry name" value="THZ_kinase"/>
    <property type="match status" value="1"/>
</dbReference>
<dbReference type="RefSeq" id="WP_136822100.1">
    <property type="nucleotide sequence ID" value="NZ_BMJX01000006.1"/>
</dbReference>
<protein>
    <recommendedName>
        <fullName evidence="11">Hydroxyethylthiazole kinase</fullName>
        <ecNumber evidence="11">2.7.1.50</ecNumber>
    </recommendedName>
    <alternativeName>
        <fullName evidence="11">4-methyl-5-beta-hydroxyethylthiazole kinase</fullName>
        <shortName evidence="11">TH kinase</shortName>
        <shortName evidence="11">Thz kinase</shortName>
    </alternativeName>
</protein>
<evidence type="ECO:0000256" key="5">
    <source>
        <dbReference type="ARBA" id="ARBA00022723"/>
    </source>
</evidence>
<evidence type="ECO:0000256" key="10">
    <source>
        <dbReference type="ARBA" id="ARBA00022977"/>
    </source>
</evidence>
<evidence type="ECO:0000256" key="4">
    <source>
        <dbReference type="ARBA" id="ARBA00022679"/>
    </source>
</evidence>
<accession>A0A4U0GWC6</accession>
<evidence type="ECO:0000313" key="13">
    <source>
        <dbReference type="Proteomes" id="UP000309872"/>
    </source>
</evidence>
<dbReference type="Gene3D" id="3.40.1190.20">
    <property type="match status" value="1"/>
</dbReference>
<dbReference type="UniPathway" id="UPA00060">
    <property type="reaction ID" value="UER00139"/>
</dbReference>
<proteinExistence type="inferred from homology"/>
<organism evidence="12 13">
    <name type="scientific">Sphingobacterium alkalisoli</name>
    <dbReference type="NCBI Taxonomy" id="1874115"/>
    <lineage>
        <taxon>Bacteria</taxon>
        <taxon>Pseudomonadati</taxon>
        <taxon>Bacteroidota</taxon>
        <taxon>Sphingobacteriia</taxon>
        <taxon>Sphingobacteriales</taxon>
        <taxon>Sphingobacteriaceae</taxon>
        <taxon>Sphingobacterium</taxon>
    </lineage>
</organism>
<evidence type="ECO:0000256" key="8">
    <source>
        <dbReference type="ARBA" id="ARBA00022840"/>
    </source>
</evidence>
<dbReference type="GO" id="GO:0000287">
    <property type="term" value="F:magnesium ion binding"/>
    <property type="evidence" value="ECO:0007669"/>
    <property type="project" value="UniProtKB-UniRule"/>
</dbReference>
<evidence type="ECO:0000256" key="9">
    <source>
        <dbReference type="ARBA" id="ARBA00022842"/>
    </source>
</evidence>
<dbReference type="EMBL" id="SUKA01000006">
    <property type="protein sequence ID" value="TJY63425.1"/>
    <property type="molecule type" value="Genomic_DNA"/>
</dbReference>
<feature type="binding site" evidence="11">
    <location>
        <position position="166"/>
    </location>
    <ligand>
        <name>ATP</name>
        <dbReference type="ChEBI" id="CHEBI:30616"/>
    </ligand>
</feature>
<dbReference type="NCBIfam" id="TIGR00694">
    <property type="entry name" value="thiM"/>
    <property type="match status" value="1"/>
</dbReference>
<comment type="similarity">
    <text evidence="11">Belongs to the Thz kinase family.</text>
</comment>
<keyword evidence="5 11" id="KW-0479">Metal-binding</keyword>
<keyword evidence="7 11" id="KW-0418">Kinase</keyword>
<dbReference type="GO" id="GO:0009228">
    <property type="term" value="P:thiamine biosynthetic process"/>
    <property type="evidence" value="ECO:0007669"/>
    <property type="project" value="UniProtKB-KW"/>
</dbReference>
<keyword evidence="9 11" id="KW-0460">Magnesium</keyword>
<dbReference type="PIRSF" id="PIRSF000513">
    <property type="entry name" value="Thz_kinase"/>
    <property type="match status" value="1"/>
</dbReference>
<feature type="binding site" evidence="11">
    <location>
        <position position="193"/>
    </location>
    <ligand>
        <name>substrate</name>
    </ligand>
</feature>
<dbReference type="GO" id="GO:0009229">
    <property type="term" value="P:thiamine diphosphate biosynthetic process"/>
    <property type="evidence" value="ECO:0007669"/>
    <property type="project" value="UniProtKB-UniRule"/>
</dbReference>
<dbReference type="SUPFAM" id="SSF53613">
    <property type="entry name" value="Ribokinase-like"/>
    <property type="match status" value="1"/>
</dbReference>
<dbReference type="InterPro" id="IPR000417">
    <property type="entry name" value="Hyethyz_kinase"/>
</dbReference>
<evidence type="ECO:0000256" key="1">
    <source>
        <dbReference type="ARBA" id="ARBA00001771"/>
    </source>
</evidence>
<dbReference type="GO" id="GO:0004417">
    <property type="term" value="F:hydroxyethylthiazole kinase activity"/>
    <property type="evidence" value="ECO:0007669"/>
    <property type="project" value="UniProtKB-UniRule"/>
</dbReference>
<keyword evidence="8 11" id="KW-0067">ATP-binding</keyword>
<dbReference type="AlphaFoldDB" id="A0A4U0GWC6"/>
<keyword evidence="4 11" id="KW-0808">Transferase</keyword>
<evidence type="ECO:0000256" key="11">
    <source>
        <dbReference type="HAMAP-Rule" id="MF_00228"/>
    </source>
</evidence>
<dbReference type="PRINTS" id="PR01099">
    <property type="entry name" value="HYETHTZKNASE"/>
</dbReference>
<evidence type="ECO:0000256" key="7">
    <source>
        <dbReference type="ARBA" id="ARBA00022777"/>
    </source>
</evidence>
<dbReference type="NCBIfam" id="NF006830">
    <property type="entry name" value="PRK09355.1"/>
    <property type="match status" value="1"/>
</dbReference>
<evidence type="ECO:0000256" key="6">
    <source>
        <dbReference type="ARBA" id="ARBA00022741"/>
    </source>
</evidence>
<feature type="binding site" evidence="11">
    <location>
        <position position="119"/>
    </location>
    <ligand>
        <name>ATP</name>
        <dbReference type="ChEBI" id="CHEBI:30616"/>
    </ligand>
</feature>
<dbReference type="EC" id="2.7.1.50" evidence="11"/>
<sequence>MENQIIKQLKELREKTPLVHNITNFVVMNNTANALLALGASPVMVHSVGEVRDVVALSNALVINIGTLDRKWAKAMIKAAKKANKLNLPWILDPVGAGISPLRNEILRELLLLKPTVIRGNASEIIALHNSNLSTNKGVDSTQSSNDALEAAKALNQQYGCVVCISGSIDYILSDTRIAEVHNGDPMMTKVTGLGCTSTALIGAFLGLNRNPFEEAVAGVAIMSLSGELAAQGANGPGSLQLALYDTLYQLSDEQISKHVKLKCYANT</sequence>
<keyword evidence="10 11" id="KW-0784">Thiamine biosynthesis</keyword>
<dbReference type="InterPro" id="IPR029056">
    <property type="entry name" value="Ribokinase-like"/>
</dbReference>
<comment type="cofactor">
    <cofactor evidence="2 11">
        <name>Mg(2+)</name>
        <dbReference type="ChEBI" id="CHEBI:18420"/>
    </cofactor>
</comment>